<dbReference type="InterPro" id="IPR036188">
    <property type="entry name" value="FAD/NAD-bd_sf"/>
</dbReference>
<dbReference type="InterPro" id="IPR016156">
    <property type="entry name" value="FAD/NAD-linked_Rdtase_dimer_sf"/>
</dbReference>
<keyword evidence="4" id="KW-0560">Oxidoreductase</keyword>
<dbReference type="InterPro" id="IPR050446">
    <property type="entry name" value="FAD-oxidoreductase/Apoptosis"/>
</dbReference>
<dbReference type="PANTHER" id="PTHR43557:SF2">
    <property type="entry name" value="RIESKE DOMAIN-CONTAINING PROTEIN-RELATED"/>
    <property type="match status" value="1"/>
</dbReference>
<dbReference type="Pfam" id="PF14759">
    <property type="entry name" value="Reductase_C"/>
    <property type="match status" value="1"/>
</dbReference>
<organism evidence="7 9">
    <name type="scientific">Ignatzschineria cameli</name>
    <dbReference type="NCBI Taxonomy" id="2182793"/>
    <lineage>
        <taxon>Bacteria</taxon>
        <taxon>Pseudomonadati</taxon>
        <taxon>Pseudomonadota</taxon>
        <taxon>Gammaproteobacteria</taxon>
        <taxon>Cardiobacteriales</taxon>
        <taxon>Ignatzschineriaceae</taxon>
        <taxon>Ignatzschineria</taxon>
    </lineage>
</organism>
<keyword evidence="10" id="KW-1185">Reference proteome</keyword>
<dbReference type="EMBL" id="QEWW01000001">
    <property type="protein sequence ID" value="PWD88136.1"/>
    <property type="molecule type" value="Genomic_DNA"/>
</dbReference>
<dbReference type="EMBL" id="QEWV01000002">
    <property type="protein sequence ID" value="PWD93828.1"/>
    <property type="molecule type" value="Genomic_DNA"/>
</dbReference>
<dbReference type="PRINTS" id="PR00411">
    <property type="entry name" value="PNDRDTASEI"/>
</dbReference>
<dbReference type="Gene3D" id="3.50.50.60">
    <property type="entry name" value="FAD/NAD(P)-binding domain"/>
    <property type="match status" value="2"/>
</dbReference>
<dbReference type="Pfam" id="PF07992">
    <property type="entry name" value="Pyr_redox_2"/>
    <property type="match status" value="1"/>
</dbReference>
<gene>
    <name evidence="7" type="ORF">DC077_02370</name>
    <name evidence="8" type="ORF">DC078_03115</name>
</gene>
<dbReference type="OrthoDB" id="9800607at2"/>
<dbReference type="GO" id="GO:0005737">
    <property type="term" value="C:cytoplasm"/>
    <property type="evidence" value="ECO:0007669"/>
    <property type="project" value="TreeGrafter"/>
</dbReference>
<evidence type="ECO:0000313" key="7">
    <source>
        <dbReference type="EMBL" id="PWD88136.1"/>
    </source>
</evidence>
<comment type="caution">
    <text evidence="7">The sequence shown here is derived from an EMBL/GenBank/DDBJ whole genome shotgun (WGS) entry which is preliminary data.</text>
</comment>
<evidence type="ECO:0000256" key="1">
    <source>
        <dbReference type="ARBA" id="ARBA00001974"/>
    </source>
</evidence>
<dbReference type="AlphaFoldDB" id="A0A2U2ATW2"/>
<evidence type="ECO:0000256" key="4">
    <source>
        <dbReference type="ARBA" id="ARBA00023002"/>
    </source>
</evidence>
<dbReference type="InterPro" id="IPR023753">
    <property type="entry name" value="FAD/NAD-binding_dom"/>
</dbReference>
<reference evidence="7" key="1">
    <citation type="journal article" date="2018" name="Genome Announc.">
        <title>Ignatzschineria cameli sp. nov., isolated from necrotic foot tissue of dromedaries (Camelus dromedarius) and associated maggots (Wohlfahrtia species) in Dubai.</title>
        <authorList>
            <person name="Tsang C.C."/>
            <person name="Tang J.Y."/>
            <person name="Fong J.Y."/>
            <person name="Kinne J."/>
            <person name="Lee H.H."/>
            <person name="Joseph M."/>
            <person name="Jose S."/>
            <person name="Schuster R.K."/>
            <person name="Tang Y."/>
            <person name="Sivakumar S."/>
            <person name="Chen J.H."/>
            <person name="Teng J.L."/>
            <person name="Lau S.K."/>
            <person name="Wernery U."/>
            <person name="Woo P.C."/>
        </authorList>
    </citation>
    <scope>NUCLEOTIDE SEQUENCE</scope>
    <source>
        <strain evidence="7">UAE-HKU57</strain>
        <strain evidence="8">UAE-HKU58</strain>
    </source>
</reference>
<evidence type="ECO:0000313" key="10">
    <source>
        <dbReference type="Proteomes" id="UP000245217"/>
    </source>
</evidence>
<evidence type="ECO:0000259" key="6">
    <source>
        <dbReference type="Pfam" id="PF14759"/>
    </source>
</evidence>
<keyword evidence="3" id="KW-0274">FAD</keyword>
<proteinExistence type="predicted"/>
<evidence type="ECO:0000256" key="3">
    <source>
        <dbReference type="ARBA" id="ARBA00022827"/>
    </source>
</evidence>
<dbReference type="SUPFAM" id="SSF55424">
    <property type="entry name" value="FAD/NAD-linked reductases, dimerisation (C-terminal) domain"/>
    <property type="match status" value="1"/>
</dbReference>
<evidence type="ECO:0000256" key="2">
    <source>
        <dbReference type="ARBA" id="ARBA00022630"/>
    </source>
</evidence>
<dbReference type="InterPro" id="IPR028202">
    <property type="entry name" value="Reductase_C"/>
</dbReference>
<feature type="domain" description="FAD/NAD(P)-binding" evidence="5">
    <location>
        <begin position="3"/>
        <end position="296"/>
    </location>
</feature>
<comment type="cofactor">
    <cofactor evidence="1">
        <name>FAD</name>
        <dbReference type="ChEBI" id="CHEBI:57692"/>
    </cofactor>
</comment>
<dbReference type="Proteomes" id="UP000245217">
    <property type="component" value="Unassembled WGS sequence"/>
</dbReference>
<dbReference type="Gene3D" id="3.30.390.30">
    <property type="match status" value="1"/>
</dbReference>
<dbReference type="Proteomes" id="UP000245059">
    <property type="component" value="Unassembled WGS sequence"/>
</dbReference>
<evidence type="ECO:0000313" key="9">
    <source>
        <dbReference type="Proteomes" id="UP000245059"/>
    </source>
</evidence>
<feature type="domain" description="Reductase C-terminal" evidence="6">
    <location>
        <begin position="316"/>
        <end position="399"/>
    </location>
</feature>
<dbReference type="SUPFAM" id="SSF51905">
    <property type="entry name" value="FAD/NAD(P)-binding domain"/>
    <property type="match status" value="2"/>
</dbReference>
<protein>
    <submittedName>
        <fullName evidence="7">FAD-dependent oxidoreductase</fullName>
    </submittedName>
</protein>
<dbReference type="PRINTS" id="PR00368">
    <property type="entry name" value="FADPNR"/>
</dbReference>
<name>A0A2U2ATW2_9GAMM</name>
<dbReference type="GO" id="GO:0016651">
    <property type="term" value="F:oxidoreductase activity, acting on NAD(P)H"/>
    <property type="evidence" value="ECO:0007669"/>
    <property type="project" value="TreeGrafter"/>
</dbReference>
<sequence length="400" mass="44203">MDSIVIIGGGQAAAFAASTLRKEGYEGRLAIISDENQVFYERPPLSKGILDGKEALENLYFFDQESIDKLNIEWHKPMRATAIDRQAKVVKTDQGTTLPYDKLIIATGSRPRVPNDQWLTFKNAHTLRTIDDALKLKSALTAGKRLAIIGGGWIGLEVAATARQLGLEVTLFERESRLCSRSVAAEVSAHLLTLHEAEGTTILLDAKEIEVTEKEDGTLLIHSGDHAIEVDLLLIGAGAEIATELAVEAGLEVDGGIVVDLYGKSSDPDIYAAGDVAIHPLVGFTTQSWAHAQQQAEKVAKAIVGKKDEPYQEVPWIWSDQYHHNIQIMGFPIDEESQLVIREDDHKKCFIHLDNEQKVRSIVAFNEPKAIGVGRFWFRKGAPLDPEQLQNSEIDLMKLR</sequence>
<evidence type="ECO:0000313" key="8">
    <source>
        <dbReference type="EMBL" id="PWD93828.1"/>
    </source>
</evidence>
<reference evidence="9 10" key="2">
    <citation type="submission" date="2018-05" db="EMBL/GenBank/DDBJ databases">
        <title>Ignatzschineria dubaiensis sp. nov., isolated from necrotic foot tissues of dromedaries (Camelus dromedarius) and associated maggots in Dubai, United Arab Emirates.</title>
        <authorList>
            <person name="Tsang C.C."/>
            <person name="Tang J.Y.M."/>
            <person name="Fong J.Y.H."/>
            <person name="Kinne J."/>
            <person name="Lee H.H."/>
            <person name="Joseph M."/>
            <person name="Jose S."/>
            <person name="Schuster R.K."/>
            <person name="Tang Y."/>
            <person name="Sivakumar S."/>
            <person name="Chen J.H.K."/>
            <person name="Teng J.L.L."/>
            <person name="Lau S.K.P."/>
            <person name="Wernery U."/>
            <person name="Woo P.C.Y."/>
        </authorList>
    </citation>
    <scope>NUCLEOTIDE SEQUENCE [LARGE SCALE GENOMIC DNA]</scope>
    <source>
        <strain evidence="9">UAE-HKU57</strain>
        <strain evidence="10">UAE-HKU58</strain>
    </source>
</reference>
<dbReference type="PANTHER" id="PTHR43557">
    <property type="entry name" value="APOPTOSIS-INDUCING FACTOR 1"/>
    <property type="match status" value="1"/>
</dbReference>
<accession>A0A2U2ATW2</accession>
<evidence type="ECO:0000259" key="5">
    <source>
        <dbReference type="Pfam" id="PF07992"/>
    </source>
</evidence>
<keyword evidence="2" id="KW-0285">Flavoprotein</keyword>
<dbReference type="RefSeq" id="WP_109201144.1">
    <property type="nucleotide sequence ID" value="NZ_QEWS01000002.1"/>
</dbReference>